<dbReference type="EMBL" id="NCKU01000218">
    <property type="protein sequence ID" value="RWS16518.1"/>
    <property type="molecule type" value="Genomic_DNA"/>
</dbReference>
<evidence type="ECO:0000256" key="6">
    <source>
        <dbReference type="ARBA" id="ARBA00022833"/>
    </source>
</evidence>
<gene>
    <name evidence="14" type="ORF">B4U79_05780</name>
</gene>
<keyword evidence="4" id="KW-0677">Repeat</keyword>
<keyword evidence="5 11" id="KW-0863">Zinc-finger</keyword>
<dbReference type="InterPro" id="IPR043136">
    <property type="entry name" value="B30.2/SPRY_sf"/>
</dbReference>
<evidence type="ECO:0000259" key="12">
    <source>
        <dbReference type="PROSITE" id="PS50089"/>
    </source>
</evidence>
<dbReference type="Pfam" id="PF13920">
    <property type="entry name" value="zf-C3HC4_3"/>
    <property type="match status" value="1"/>
</dbReference>
<dbReference type="FunFam" id="2.60.120.920:FF:000005">
    <property type="entry name" value="Putative E3 ubiquitin-protein ligase NEURL1B"/>
    <property type="match status" value="2"/>
</dbReference>
<dbReference type="PROSITE" id="PS50089">
    <property type="entry name" value="ZF_RING_2"/>
    <property type="match status" value="1"/>
</dbReference>
<name>A0A3S4RI89_9ACAR</name>
<evidence type="ECO:0000256" key="4">
    <source>
        <dbReference type="ARBA" id="ARBA00022737"/>
    </source>
</evidence>
<dbReference type="OrthoDB" id="6078042at2759"/>
<evidence type="ECO:0000256" key="7">
    <source>
        <dbReference type="ARBA" id="ARBA00023125"/>
    </source>
</evidence>
<feature type="domain" description="NHR" evidence="13">
    <location>
        <begin position="228"/>
        <end position="383"/>
    </location>
</feature>
<dbReference type="PANTHER" id="PTHR12429:SF6">
    <property type="entry name" value="PROTEIN NEURALIZED"/>
    <property type="match status" value="1"/>
</dbReference>
<evidence type="ECO:0000256" key="3">
    <source>
        <dbReference type="ARBA" id="ARBA00022723"/>
    </source>
</evidence>
<dbReference type="InterPro" id="IPR013083">
    <property type="entry name" value="Znf_RING/FYVE/PHD"/>
</dbReference>
<feature type="domain" description="NHR" evidence="13">
    <location>
        <begin position="31"/>
        <end position="185"/>
    </location>
</feature>
<accession>A0A3S4RI89</accession>
<evidence type="ECO:0000256" key="2">
    <source>
        <dbReference type="ARBA" id="ARBA00022473"/>
    </source>
</evidence>
<evidence type="ECO:0000313" key="15">
    <source>
        <dbReference type="Proteomes" id="UP000285301"/>
    </source>
</evidence>
<evidence type="ECO:0000256" key="1">
    <source>
        <dbReference type="ARBA" id="ARBA00004123"/>
    </source>
</evidence>
<dbReference type="PANTHER" id="PTHR12429">
    <property type="entry name" value="NEURALIZED"/>
    <property type="match status" value="1"/>
</dbReference>
<keyword evidence="7" id="KW-0238">DNA-binding</keyword>
<organism evidence="14 15">
    <name type="scientific">Dinothrombium tinctorium</name>
    <dbReference type="NCBI Taxonomy" id="1965070"/>
    <lineage>
        <taxon>Eukaryota</taxon>
        <taxon>Metazoa</taxon>
        <taxon>Ecdysozoa</taxon>
        <taxon>Arthropoda</taxon>
        <taxon>Chelicerata</taxon>
        <taxon>Arachnida</taxon>
        <taxon>Acari</taxon>
        <taxon>Acariformes</taxon>
        <taxon>Trombidiformes</taxon>
        <taxon>Prostigmata</taxon>
        <taxon>Anystina</taxon>
        <taxon>Parasitengona</taxon>
        <taxon>Trombidioidea</taxon>
        <taxon>Trombidiidae</taxon>
        <taxon>Dinothrombium</taxon>
    </lineage>
</organism>
<evidence type="ECO:0000256" key="11">
    <source>
        <dbReference type="PROSITE-ProRule" id="PRU00175"/>
    </source>
</evidence>
<feature type="domain" description="RING-type" evidence="12">
    <location>
        <begin position="446"/>
        <end position="487"/>
    </location>
</feature>
<dbReference type="FunFam" id="3.30.40.10:FF:000441">
    <property type="entry name" value="Neuralized, isoform B"/>
    <property type="match status" value="1"/>
</dbReference>
<dbReference type="GO" id="GO:0005634">
    <property type="term" value="C:nucleus"/>
    <property type="evidence" value="ECO:0007669"/>
    <property type="project" value="UniProtKB-SubCell"/>
</dbReference>
<dbReference type="PROSITE" id="PS51065">
    <property type="entry name" value="NHR"/>
    <property type="match status" value="2"/>
</dbReference>
<comment type="caution">
    <text evidence="14">The sequence shown here is derived from an EMBL/GenBank/DDBJ whole genome shotgun (WGS) entry which is preliminary data.</text>
</comment>
<evidence type="ECO:0000256" key="9">
    <source>
        <dbReference type="ARBA" id="ARBA00058903"/>
    </source>
</evidence>
<comment type="function">
    <text evidence="9">Involved in neurogenesis. Interacts with other neurogenic proteins in the specification of the neuroblast versus epidermoblast cell fate.</text>
</comment>
<evidence type="ECO:0000313" key="14">
    <source>
        <dbReference type="EMBL" id="RWS16518.1"/>
    </source>
</evidence>
<dbReference type="GO" id="GO:0061630">
    <property type="term" value="F:ubiquitin protein ligase activity"/>
    <property type="evidence" value="ECO:0007669"/>
    <property type="project" value="TreeGrafter"/>
</dbReference>
<dbReference type="GO" id="GO:0008270">
    <property type="term" value="F:zinc ion binding"/>
    <property type="evidence" value="ECO:0007669"/>
    <property type="project" value="UniProtKB-KW"/>
</dbReference>
<evidence type="ECO:0000256" key="5">
    <source>
        <dbReference type="ARBA" id="ARBA00022771"/>
    </source>
</evidence>
<dbReference type="Pfam" id="PF07177">
    <property type="entry name" value="Neuralized"/>
    <property type="match status" value="2"/>
</dbReference>
<dbReference type="Proteomes" id="UP000285301">
    <property type="component" value="Unassembled WGS sequence"/>
</dbReference>
<evidence type="ECO:0000256" key="8">
    <source>
        <dbReference type="ARBA" id="ARBA00023242"/>
    </source>
</evidence>
<dbReference type="CDD" id="cd16647">
    <property type="entry name" value="mRING-HC-C3HC5_NEU1"/>
    <property type="match status" value="1"/>
</dbReference>
<dbReference type="InterPro" id="IPR001841">
    <property type="entry name" value="Znf_RING"/>
</dbReference>
<dbReference type="Gene3D" id="2.60.120.920">
    <property type="match status" value="2"/>
</dbReference>
<keyword evidence="2" id="KW-0217">Developmental protein</keyword>
<evidence type="ECO:0000259" key="13">
    <source>
        <dbReference type="PROSITE" id="PS51065"/>
    </source>
</evidence>
<comment type="subcellular location">
    <subcellularLocation>
        <location evidence="1">Nucleus</location>
    </subcellularLocation>
</comment>
<proteinExistence type="predicted"/>
<dbReference type="Gene3D" id="3.30.40.10">
    <property type="entry name" value="Zinc/RING finger domain, C3HC4 (zinc finger)"/>
    <property type="match status" value="1"/>
</dbReference>
<dbReference type="SMART" id="SM00588">
    <property type="entry name" value="NEUZ"/>
    <property type="match status" value="2"/>
</dbReference>
<keyword evidence="8" id="KW-0539">Nucleus</keyword>
<dbReference type="STRING" id="1965070.A0A3S4RI89"/>
<protein>
    <recommendedName>
        <fullName evidence="10">Protein neuralized</fullName>
    </recommendedName>
</protein>
<evidence type="ECO:0000256" key="10">
    <source>
        <dbReference type="ARBA" id="ARBA00068495"/>
    </source>
</evidence>
<dbReference type="InterPro" id="IPR006573">
    <property type="entry name" value="NHR_dom"/>
</dbReference>
<dbReference type="AlphaFoldDB" id="A0A3S4RI89"/>
<keyword evidence="3" id="KW-0479">Metal-binding</keyword>
<dbReference type="SUPFAM" id="SSF57850">
    <property type="entry name" value="RING/U-box"/>
    <property type="match status" value="1"/>
</dbReference>
<keyword evidence="15" id="KW-1185">Reference proteome</keyword>
<reference evidence="14 15" key="1">
    <citation type="journal article" date="2018" name="Gigascience">
        <title>Genomes of trombidid mites reveal novel predicted allergens and laterally-transferred genes associated with secondary metabolism.</title>
        <authorList>
            <person name="Dong X."/>
            <person name="Chaisiri K."/>
            <person name="Xia D."/>
            <person name="Armstrong S.D."/>
            <person name="Fang Y."/>
            <person name="Donnelly M.J."/>
            <person name="Kadowaki T."/>
            <person name="McGarry J.W."/>
            <person name="Darby A.C."/>
            <person name="Makepeace B.L."/>
        </authorList>
    </citation>
    <scope>NUCLEOTIDE SEQUENCE [LARGE SCALE GENOMIC DNA]</scope>
    <source>
        <strain evidence="14">UoL-WK</strain>
    </source>
</reference>
<sequence length="499" mass="56144">MGLEISLNRNREACAPKTRTCVNSATNNLPPIRFHSVHGENIRITSDGAIARRVESFCKGITFSNRPIRVNERVYLKFVDISSNWSGAVRFGFTNNDPNTCRNNLPKYACPDLRNRPGNWAKALAERLAQRDSTLYFYYNEEGEVHYNIDGEDKGVFFSDMQISPQMWAIIDVYGNTCALELVDPRSNSGNVRTRDMNHLVSQLSNSSISRENREPLPQIYCNVALNPILFHRTKGCNVRLTNDRCIAERNSSHYCQGYVFTQRPLNLEEKLVFQILQTDGLYTGSLAFGLTTCNPSSINGNDLPEDAHQLLERPEYWVIIKDVATAPVAGDELAVKICDNGEVKLYKNRQPPTTLMHVDQTQKLYAFFDLYGSTIKIKLLGTIIDIHNMSQSQLNHILPGYQPLRLLSETSSSNLSVCLPLKDKSNCASQHGSESNSNAINLGECTVCYEKPINSVLYICGHMCMCYECAFKQWKGTGGGQCPICRAMIQDVIRTYVS</sequence>
<keyword evidence="6" id="KW-0862">Zinc</keyword>
<dbReference type="InterPro" id="IPR037962">
    <property type="entry name" value="Neuralized"/>
</dbReference>
<dbReference type="GO" id="GO:0003677">
    <property type="term" value="F:DNA binding"/>
    <property type="evidence" value="ECO:0007669"/>
    <property type="project" value="UniProtKB-KW"/>
</dbReference>